<dbReference type="EMBL" id="JBHSMJ010000006">
    <property type="protein sequence ID" value="MFC5447346.1"/>
    <property type="molecule type" value="Genomic_DNA"/>
</dbReference>
<dbReference type="RefSeq" id="WP_270884727.1">
    <property type="nucleotide sequence ID" value="NZ_JAQFVF010000078.1"/>
</dbReference>
<accession>A0ABW0K436</accession>
<proteinExistence type="predicted"/>
<feature type="compositionally biased region" description="Polar residues" evidence="1">
    <location>
        <begin position="609"/>
        <end position="619"/>
    </location>
</feature>
<organism evidence="2 3">
    <name type="scientific">Paenibacillus aestuarii</name>
    <dbReference type="NCBI Taxonomy" id="516965"/>
    <lineage>
        <taxon>Bacteria</taxon>
        <taxon>Bacillati</taxon>
        <taxon>Bacillota</taxon>
        <taxon>Bacilli</taxon>
        <taxon>Bacillales</taxon>
        <taxon>Paenibacillaceae</taxon>
        <taxon>Paenibacillus</taxon>
    </lineage>
</organism>
<reference evidence="3" key="1">
    <citation type="journal article" date="2019" name="Int. J. Syst. Evol. Microbiol.">
        <title>The Global Catalogue of Microorganisms (GCM) 10K type strain sequencing project: providing services to taxonomists for standard genome sequencing and annotation.</title>
        <authorList>
            <consortium name="The Broad Institute Genomics Platform"/>
            <consortium name="The Broad Institute Genome Sequencing Center for Infectious Disease"/>
            <person name="Wu L."/>
            <person name="Ma J."/>
        </authorList>
    </citation>
    <scope>NUCLEOTIDE SEQUENCE [LARGE SCALE GENOMIC DNA]</scope>
    <source>
        <strain evidence="3">KACC 11904</strain>
    </source>
</reference>
<feature type="region of interest" description="Disordered" evidence="1">
    <location>
        <begin position="561"/>
        <end position="638"/>
    </location>
</feature>
<dbReference type="Proteomes" id="UP001596044">
    <property type="component" value="Unassembled WGS sequence"/>
</dbReference>
<feature type="compositionally biased region" description="Polar residues" evidence="1">
    <location>
        <begin position="582"/>
        <end position="592"/>
    </location>
</feature>
<feature type="region of interest" description="Disordered" evidence="1">
    <location>
        <begin position="682"/>
        <end position="702"/>
    </location>
</feature>
<sequence>MKPFKVKGDKRFLVIGRVGDSSIHQEWLQPAAYKNFDLCLSYFGSTPGRYADECDFYQAIPGLKWPTVKDTIALFGKDILHYDAIWMPDDDISANAYDINRMFHLFMEQGLELAQPALTPDSFFAHGITVKKNDYLLRYSHFVEPMVPLYSRNAFQKLLPTFDKSESGWGLDFVWPKVLGFPYRKIGVIDEVTVKHTRRVGGGELYKNISGSQWDDLYRITKEYGADVNFRMMHYDGIPKSRKAVFAILASKDEQVLAAQIDNIRHFNPEASIVLYNRSEDLGFAKGLNAARCPYSRPLAAGSLTPYLLEVMKWLKENQVKYKYLIHVDDETLFVKRGFVSSLDETMKGCDCGGWEGQLSSSLSQVFRYSLIQKVLEHVNKPEIESWLAVNEAADKEGFLFARLAADCGAKYRQFQRDPQLNAMRHDPQVEQAEAHHAQHHSGYYTIHPVRGDLLRHYHGQLMAGGIPMPEPPPAPEPPPVEPAPVIAQPVIRRYRRRKSRIGQRKVPQKRTGVMTKLASKSSLLPRRKYVKSTKYARFTYAANAKTVLRKASAAKRLGNVRSLQSAASAKAASRPGKASTVKRTGTVRSLQSAASAKAASRPEKASTAKRTGTVRSLQSAASAKAASRPGKTSTAKRTGTVKTLRSTGYAKRTLVRKGTLMSGKTRIYTKKNIEVLNRKSATARHQLRTRKSSAVRQLKKA</sequence>
<dbReference type="Pfam" id="PF05212">
    <property type="entry name" value="DUF707"/>
    <property type="match status" value="1"/>
</dbReference>
<evidence type="ECO:0000313" key="2">
    <source>
        <dbReference type="EMBL" id="MFC5447346.1"/>
    </source>
</evidence>
<evidence type="ECO:0000256" key="1">
    <source>
        <dbReference type="SAM" id="MobiDB-lite"/>
    </source>
</evidence>
<name>A0ABW0K436_9BACL</name>
<dbReference type="InterPro" id="IPR007877">
    <property type="entry name" value="DUF707"/>
</dbReference>
<feature type="compositionally biased region" description="Low complexity" evidence="1">
    <location>
        <begin position="566"/>
        <end position="580"/>
    </location>
</feature>
<gene>
    <name evidence="2" type="ORF">ACFPOG_03685</name>
</gene>
<comment type="caution">
    <text evidence="2">The sequence shown here is derived from an EMBL/GenBank/DDBJ whole genome shotgun (WGS) entry which is preliminary data.</text>
</comment>
<evidence type="ECO:0000313" key="3">
    <source>
        <dbReference type="Proteomes" id="UP001596044"/>
    </source>
</evidence>
<protein>
    <submittedName>
        <fullName evidence="2">DUF707 domain-containing protein</fullName>
    </submittedName>
</protein>
<keyword evidence="3" id="KW-1185">Reference proteome</keyword>